<dbReference type="InterPro" id="IPR002197">
    <property type="entry name" value="HTH_Fis"/>
</dbReference>
<dbReference type="Pfam" id="PF00072">
    <property type="entry name" value="Response_reg"/>
    <property type="match status" value="1"/>
</dbReference>
<keyword evidence="6" id="KW-1185">Reference proteome</keyword>
<dbReference type="Gene3D" id="3.40.50.2300">
    <property type="match status" value="1"/>
</dbReference>
<dbReference type="Pfam" id="PF02954">
    <property type="entry name" value="HTH_8"/>
    <property type="match status" value="1"/>
</dbReference>
<dbReference type="RefSeq" id="WP_171189742.1">
    <property type="nucleotide sequence ID" value="NZ_WTPX01000214.1"/>
</dbReference>
<dbReference type="InterPro" id="IPR009057">
    <property type="entry name" value="Homeodomain-like_sf"/>
</dbReference>
<dbReference type="PANTHER" id="PTHR44591">
    <property type="entry name" value="STRESS RESPONSE REGULATOR PROTEIN 1"/>
    <property type="match status" value="1"/>
</dbReference>
<dbReference type="SUPFAM" id="SSF52172">
    <property type="entry name" value="CheY-like"/>
    <property type="match status" value="1"/>
</dbReference>
<dbReference type="SUPFAM" id="SSF46689">
    <property type="entry name" value="Homeodomain-like"/>
    <property type="match status" value="1"/>
</dbReference>
<dbReference type="EMBL" id="WTPX01000214">
    <property type="protein sequence ID" value="NNJ27835.1"/>
    <property type="molecule type" value="Genomic_DNA"/>
</dbReference>
<dbReference type="InterPro" id="IPR050595">
    <property type="entry name" value="Bact_response_regulator"/>
</dbReference>
<keyword evidence="1 2" id="KW-0597">Phosphoprotein</keyword>
<feature type="region of interest" description="Disordered" evidence="3">
    <location>
        <begin position="1"/>
        <end position="31"/>
    </location>
</feature>
<evidence type="ECO:0000259" key="4">
    <source>
        <dbReference type="PROSITE" id="PS50110"/>
    </source>
</evidence>
<protein>
    <submittedName>
        <fullName evidence="5">Photosynthetic apparatus regulatory protein RegA</fullName>
    </submittedName>
</protein>
<feature type="modified residue" description="4-aspartylphosphate" evidence="2">
    <location>
        <position position="89"/>
    </location>
</feature>
<dbReference type="PRINTS" id="PR01590">
    <property type="entry name" value="HTHFIS"/>
</dbReference>
<dbReference type="InterPro" id="IPR011006">
    <property type="entry name" value="CheY-like_superfamily"/>
</dbReference>
<dbReference type="Gene3D" id="1.10.10.60">
    <property type="entry name" value="Homeodomain-like"/>
    <property type="match status" value="1"/>
</dbReference>
<evidence type="ECO:0000256" key="1">
    <source>
        <dbReference type="ARBA" id="ARBA00022553"/>
    </source>
</evidence>
<name>A0ABX1VIC1_9PLAN</name>
<dbReference type="PROSITE" id="PS50110">
    <property type="entry name" value="RESPONSE_REGULATORY"/>
    <property type="match status" value="1"/>
</dbReference>
<sequence length="210" mass="22515">MSLTSSPTSVPPTPAPGFPPGAQPAAPYRTGGPSNVDPGCCLVVDDSDLYRDRLAEAIRERGYRVLTADGYDAAVEQVRRQPPGLAVVDLKMPGRSGLDLVRTLREISPETKCVVVTGFGSIANAVDAIHAGALSYVTKPADADEILAALHRGEGEPVGPKEYNPPTLAENEWEYIQQVLADCGGNISQTARILGIERRTLQRKLKKMRP</sequence>
<accession>A0ABX1VIC1</accession>
<comment type="caution">
    <text evidence="5">The sequence shown here is derived from an EMBL/GenBank/DDBJ whole genome shotgun (WGS) entry which is preliminary data.</text>
</comment>
<reference evidence="5 6" key="1">
    <citation type="journal article" date="2020" name="Syst. Appl. Microbiol.">
        <title>Alienimonas chondri sp. nov., a novel planctomycete isolated from the biofilm of the red alga Chondrus crispus.</title>
        <authorList>
            <person name="Vitorino I."/>
            <person name="Albuquerque L."/>
            <person name="Wiegand S."/>
            <person name="Kallscheuer N."/>
            <person name="da Costa M.S."/>
            <person name="Lobo-da-Cunha A."/>
            <person name="Jogler C."/>
            <person name="Lage O.M."/>
        </authorList>
    </citation>
    <scope>NUCLEOTIDE SEQUENCE [LARGE SCALE GENOMIC DNA]</scope>
    <source>
        <strain evidence="5 6">LzC2</strain>
    </source>
</reference>
<dbReference type="PANTHER" id="PTHR44591:SF3">
    <property type="entry name" value="RESPONSE REGULATORY DOMAIN-CONTAINING PROTEIN"/>
    <property type="match status" value="1"/>
</dbReference>
<evidence type="ECO:0000256" key="3">
    <source>
        <dbReference type="SAM" id="MobiDB-lite"/>
    </source>
</evidence>
<evidence type="ECO:0000313" key="6">
    <source>
        <dbReference type="Proteomes" id="UP000609651"/>
    </source>
</evidence>
<feature type="domain" description="Response regulatory" evidence="4">
    <location>
        <begin position="40"/>
        <end position="154"/>
    </location>
</feature>
<evidence type="ECO:0000313" key="5">
    <source>
        <dbReference type="EMBL" id="NNJ27835.1"/>
    </source>
</evidence>
<evidence type="ECO:0000256" key="2">
    <source>
        <dbReference type="PROSITE-ProRule" id="PRU00169"/>
    </source>
</evidence>
<feature type="compositionally biased region" description="Pro residues" evidence="3">
    <location>
        <begin position="9"/>
        <end position="22"/>
    </location>
</feature>
<dbReference type="InterPro" id="IPR001789">
    <property type="entry name" value="Sig_transdc_resp-reg_receiver"/>
</dbReference>
<dbReference type="SMART" id="SM00448">
    <property type="entry name" value="REC"/>
    <property type="match status" value="1"/>
</dbReference>
<proteinExistence type="predicted"/>
<dbReference type="Proteomes" id="UP000609651">
    <property type="component" value="Unassembled WGS sequence"/>
</dbReference>
<gene>
    <name evidence="5" type="primary">regA</name>
    <name evidence="5" type="ORF">LzC2_39440</name>
</gene>
<organism evidence="5 6">
    <name type="scientific">Alienimonas chondri</name>
    <dbReference type="NCBI Taxonomy" id="2681879"/>
    <lineage>
        <taxon>Bacteria</taxon>
        <taxon>Pseudomonadati</taxon>
        <taxon>Planctomycetota</taxon>
        <taxon>Planctomycetia</taxon>
        <taxon>Planctomycetales</taxon>
        <taxon>Planctomycetaceae</taxon>
        <taxon>Alienimonas</taxon>
    </lineage>
</organism>